<comment type="subcellular location">
    <subcellularLocation>
        <location evidence="2">Membrane</location>
    </subcellularLocation>
</comment>
<dbReference type="InterPro" id="IPR036890">
    <property type="entry name" value="HATPase_C_sf"/>
</dbReference>
<evidence type="ECO:0000259" key="10">
    <source>
        <dbReference type="PROSITE" id="PS50109"/>
    </source>
</evidence>
<sequence>MKIRINIRLVGIAILAIIATVIGITIIYYNLFEGQVRSDLSVSAKLLKDTKYFETVDIDVDQIDLSTDLDELRVTWIDKDGTVLYDNDASAELLQNHFDRPEIQAAFEQGEGEAVRRSDTMNEDTFYYALRLDNGTVLRVATNAQSIWAVFISAIPIILLIILLIISICIAISHLLTKQFLKPIEIMAENLENADYESPYRELDPLAEMLRTQHTDILSAAKARQDFTANVSHELMTPLTAISGYAELLEGGMVGAEKQNHFYQEIRKNADRLLALINDILRLSDLDRKDSELHFTEVDLYETVSECMEVLSVNAKQRNVTIELEGKTSIVCGNKDMLKELVENLGQNAIRYNNPNGKVKISVGTIDGQVALIVKDNGIGIPASEQQRIFERFYRVDKSRSKATGGTGLGLAIVKHIVEIHDAKIELDSAPGVGTTISVLF</sequence>
<dbReference type="CDD" id="cd00075">
    <property type="entry name" value="HATPase"/>
    <property type="match status" value="1"/>
</dbReference>
<dbReference type="RefSeq" id="WP_090162705.1">
    <property type="nucleotide sequence ID" value="NZ_FMWK01000007.1"/>
</dbReference>
<dbReference type="Pfam" id="PF16736">
    <property type="entry name" value="sCache_like"/>
    <property type="match status" value="1"/>
</dbReference>
<dbReference type="PROSITE" id="PS50109">
    <property type="entry name" value="HIS_KIN"/>
    <property type="match status" value="1"/>
</dbReference>
<dbReference type="InterPro" id="IPR005467">
    <property type="entry name" value="His_kinase_dom"/>
</dbReference>
<dbReference type="CDD" id="cd00082">
    <property type="entry name" value="HisKA"/>
    <property type="match status" value="1"/>
</dbReference>
<dbReference type="FunFam" id="3.30.565.10:FF:000006">
    <property type="entry name" value="Sensor histidine kinase WalK"/>
    <property type="match status" value="1"/>
</dbReference>
<name>A0A1G5RZ10_PSEXY</name>
<dbReference type="InterPro" id="IPR003661">
    <property type="entry name" value="HisK_dim/P_dom"/>
</dbReference>
<keyword evidence="6 11" id="KW-0418">Kinase</keyword>
<dbReference type="Gene3D" id="1.10.287.130">
    <property type="match status" value="1"/>
</dbReference>
<dbReference type="GO" id="GO:0016036">
    <property type="term" value="P:cellular response to phosphate starvation"/>
    <property type="evidence" value="ECO:0007669"/>
    <property type="project" value="TreeGrafter"/>
</dbReference>
<keyword evidence="8 9" id="KW-0472">Membrane</keyword>
<dbReference type="InterPro" id="IPR004358">
    <property type="entry name" value="Sig_transdc_His_kin-like_C"/>
</dbReference>
<dbReference type="InterPro" id="IPR003594">
    <property type="entry name" value="HATPase_dom"/>
</dbReference>
<protein>
    <recommendedName>
        <fullName evidence="3">histidine kinase</fullName>
        <ecNumber evidence="3">2.7.13.3</ecNumber>
    </recommendedName>
</protein>
<comment type="catalytic activity">
    <reaction evidence="1">
        <text>ATP + protein L-histidine = ADP + protein N-phospho-L-histidine.</text>
        <dbReference type="EC" id="2.7.13.3"/>
    </reaction>
</comment>
<keyword evidence="4" id="KW-0597">Phosphoprotein</keyword>
<keyword evidence="9" id="KW-1133">Transmembrane helix</keyword>
<evidence type="ECO:0000256" key="3">
    <source>
        <dbReference type="ARBA" id="ARBA00012438"/>
    </source>
</evidence>
<dbReference type="Pfam" id="PF02518">
    <property type="entry name" value="HATPase_c"/>
    <property type="match status" value="1"/>
</dbReference>
<evidence type="ECO:0000256" key="5">
    <source>
        <dbReference type="ARBA" id="ARBA00022679"/>
    </source>
</evidence>
<evidence type="ECO:0000256" key="8">
    <source>
        <dbReference type="ARBA" id="ARBA00023136"/>
    </source>
</evidence>
<evidence type="ECO:0000256" key="2">
    <source>
        <dbReference type="ARBA" id="ARBA00004370"/>
    </source>
</evidence>
<feature type="transmembrane region" description="Helical" evidence="9">
    <location>
        <begin position="147"/>
        <end position="172"/>
    </location>
</feature>
<dbReference type="EC" id="2.7.13.3" evidence="3"/>
<dbReference type="InterPro" id="IPR031967">
    <property type="entry name" value="PhoR_single_Cache-like_dom"/>
</dbReference>
<evidence type="ECO:0000313" key="11">
    <source>
        <dbReference type="EMBL" id="SCZ79236.1"/>
    </source>
</evidence>
<dbReference type="InterPro" id="IPR036097">
    <property type="entry name" value="HisK_dim/P_sf"/>
</dbReference>
<accession>A0A1G5RZ10</accession>
<gene>
    <name evidence="11" type="ORF">SAMN02910350_01681</name>
</gene>
<dbReference type="SMART" id="SM00387">
    <property type="entry name" value="HATPase_c"/>
    <property type="match status" value="1"/>
</dbReference>
<evidence type="ECO:0000256" key="6">
    <source>
        <dbReference type="ARBA" id="ARBA00022777"/>
    </source>
</evidence>
<dbReference type="FunFam" id="1.10.287.130:FF:000001">
    <property type="entry name" value="Two-component sensor histidine kinase"/>
    <property type="match status" value="1"/>
</dbReference>
<dbReference type="EMBL" id="FMWK01000007">
    <property type="protein sequence ID" value="SCZ79236.1"/>
    <property type="molecule type" value="Genomic_DNA"/>
</dbReference>
<dbReference type="SUPFAM" id="SSF47384">
    <property type="entry name" value="Homodimeric domain of signal transducing histidine kinase"/>
    <property type="match status" value="1"/>
</dbReference>
<dbReference type="PRINTS" id="PR00344">
    <property type="entry name" value="BCTRLSENSOR"/>
</dbReference>
<dbReference type="PANTHER" id="PTHR45453:SF1">
    <property type="entry name" value="PHOSPHATE REGULON SENSOR PROTEIN PHOR"/>
    <property type="match status" value="1"/>
</dbReference>
<organism evidence="11 12">
    <name type="scientific">Pseudobutyrivibrio xylanivorans</name>
    <dbReference type="NCBI Taxonomy" id="185007"/>
    <lineage>
        <taxon>Bacteria</taxon>
        <taxon>Bacillati</taxon>
        <taxon>Bacillota</taxon>
        <taxon>Clostridia</taxon>
        <taxon>Lachnospirales</taxon>
        <taxon>Lachnospiraceae</taxon>
        <taxon>Pseudobutyrivibrio</taxon>
    </lineage>
</organism>
<evidence type="ECO:0000256" key="7">
    <source>
        <dbReference type="ARBA" id="ARBA00023012"/>
    </source>
</evidence>
<dbReference type="PANTHER" id="PTHR45453">
    <property type="entry name" value="PHOSPHATE REGULON SENSOR PROTEIN PHOR"/>
    <property type="match status" value="1"/>
</dbReference>
<proteinExistence type="predicted"/>
<evidence type="ECO:0000313" key="12">
    <source>
        <dbReference type="Proteomes" id="UP000199428"/>
    </source>
</evidence>
<dbReference type="SUPFAM" id="SSF55874">
    <property type="entry name" value="ATPase domain of HSP90 chaperone/DNA topoisomerase II/histidine kinase"/>
    <property type="match status" value="1"/>
</dbReference>
<dbReference type="GO" id="GO:0005886">
    <property type="term" value="C:plasma membrane"/>
    <property type="evidence" value="ECO:0007669"/>
    <property type="project" value="TreeGrafter"/>
</dbReference>
<dbReference type="Proteomes" id="UP000199428">
    <property type="component" value="Unassembled WGS sequence"/>
</dbReference>
<dbReference type="InterPro" id="IPR050351">
    <property type="entry name" value="BphY/WalK/GraS-like"/>
</dbReference>
<evidence type="ECO:0000256" key="9">
    <source>
        <dbReference type="SAM" id="Phobius"/>
    </source>
</evidence>
<feature type="domain" description="Histidine kinase" evidence="10">
    <location>
        <begin position="230"/>
        <end position="441"/>
    </location>
</feature>
<dbReference type="GO" id="GO:0004721">
    <property type="term" value="F:phosphoprotein phosphatase activity"/>
    <property type="evidence" value="ECO:0007669"/>
    <property type="project" value="TreeGrafter"/>
</dbReference>
<dbReference type="Gene3D" id="3.30.565.10">
    <property type="entry name" value="Histidine kinase-like ATPase, C-terminal domain"/>
    <property type="match status" value="1"/>
</dbReference>
<dbReference type="Pfam" id="PF00512">
    <property type="entry name" value="HisKA"/>
    <property type="match status" value="1"/>
</dbReference>
<evidence type="ECO:0000256" key="1">
    <source>
        <dbReference type="ARBA" id="ARBA00000085"/>
    </source>
</evidence>
<dbReference type="GO" id="GO:0000155">
    <property type="term" value="F:phosphorelay sensor kinase activity"/>
    <property type="evidence" value="ECO:0007669"/>
    <property type="project" value="InterPro"/>
</dbReference>
<feature type="transmembrane region" description="Helical" evidence="9">
    <location>
        <begin position="7"/>
        <end position="31"/>
    </location>
</feature>
<dbReference type="SMART" id="SM00388">
    <property type="entry name" value="HisKA"/>
    <property type="match status" value="1"/>
</dbReference>
<dbReference type="AlphaFoldDB" id="A0A1G5RZ10"/>
<keyword evidence="9" id="KW-0812">Transmembrane</keyword>
<evidence type="ECO:0000256" key="4">
    <source>
        <dbReference type="ARBA" id="ARBA00022553"/>
    </source>
</evidence>
<keyword evidence="5" id="KW-0808">Transferase</keyword>
<reference evidence="11 12" key="1">
    <citation type="submission" date="2016-10" db="EMBL/GenBank/DDBJ databases">
        <authorList>
            <person name="de Groot N.N."/>
        </authorList>
    </citation>
    <scope>NUCLEOTIDE SEQUENCE [LARGE SCALE GENOMIC DNA]</scope>
    <source>
        <strain evidence="11 12">DSM 10317</strain>
    </source>
</reference>
<keyword evidence="7" id="KW-0902">Two-component regulatory system</keyword>